<feature type="transmembrane region" description="Helical" evidence="1">
    <location>
        <begin position="37"/>
        <end position="63"/>
    </location>
</feature>
<organism evidence="2 3">
    <name type="scientific">Aeribacillus pallidus</name>
    <dbReference type="NCBI Taxonomy" id="33936"/>
    <lineage>
        <taxon>Bacteria</taxon>
        <taxon>Bacillati</taxon>
        <taxon>Bacillota</taxon>
        <taxon>Bacilli</taxon>
        <taxon>Bacillales</taxon>
        <taxon>Bacillaceae</taxon>
        <taxon>Aeribacillus</taxon>
    </lineage>
</organism>
<keyword evidence="1" id="KW-1133">Transmembrane helix</keyword>
<name>A0A165WR91_9BACI</name>
<keyword evidence="3" id="KW-1185">Reference proteome</keyword>
<gene>
    <name evidence="2" type="ORF">AZI98_14590</name>
</gene>
<dbReference type="EMBL" id="LWBR01000058">
    <property type="protein sequence ID" value="KZN95230.1"/>
    <property type="molecule type" value="Genomic_DNA"/>
</dbReference>
<evidence type="ECO:0008006" key="4">
    <source>
        <dbReference type="Google" id="ProtNLM"/>
    </source>
</evidence>
<keyword evidence="1" id="KW-0472">Membrane</keyword>
<dbReference type="STRING" id="33936.AZI98_14590"/>
<evidence type="ECO:0000313" key="2">
    <source>
        <dbReference type="EMBL" id="KZN95230.1"/>
    </source>
</evidence>
<dbReference type="InterPro" id="IPR024596">
    <property type="entry name" value="RNApol_su_b/EpuA"/>
</dbReference>
<dbReference type="Pfam" id="PF11772">
    <property type="entry name" value="EpuA"/>
    <property type="match status" value="1"/>
</dbReference>
<reference evidence="2 3" key="1">
    <citation type="submission" date="2016-04" db="EMBL/GenBank/DDBJ databases">
        <title>Draft genome sequence of Aeribacillus pallidus 8m3 from petroleum reservoir.</title>
        <authorList>
            <person name="Poltaraus A.B."/>
            <person name="Nazina T.N."/>
            <person name="Tourova T.P."/>
            <person name="Malakho S.M."/>
            <person name="Korshunova A.V."/>
            <person name="Sokolova D.S."/>
        </authorList>
    </citation>
    <scope>NUCLEOTIDE SEQUENCE [LARGE SCALE GENOMIC DNA]</scope>
    <source>
        <strain evidence="2 3">8m3</strain>
    </source>
</reference>
<comment type="caution">
    <text evidence="2">The sequence shown here is derived from an EMBL/GenBank/DDBJ whole genome shotgun (WGS) entry which is preliminary data.</text>
</comment>
<protein>
    <recommendedName>
        <fullName evidence="4">Hydroxymyristoyl-ACP dehydratase</fullName>
    </recommendedName>
</protein>
<dbReference type="AlphaFoldDB" id="A0A165WR91"/>
<dbReference type="Proteomes" id="UP000076476">
    <property type="component" value="Unassembled WGS sequence"/>
</dbReference>
<dbReference type="RefSeq" id="WP_063388995.1">
    <property type="nucleotide sequence ID" value="NZ_LWBR01000058.1"/>
</dbReference>
<evidence type="ECO:0000313" key="3">
    <source>
        <dbReference type="Proteomes" id="UP000076476"/>
    </source>
</evidence>
<keyword evidence="1" id="KW-0812">Transmembrane</keyword>
<accession>A0A165WR91</accession>
<dbReference type="OrthoDB" id="2300232at2"/>
<evidence type="ECO:0000256" key="1">
    <source>
        <dbReference type="SAM" id="Phobius"/>
    </source>
</evidence>
<proteinExistence type="predicted"/>
<sequence length="88" mass="9969">MAAKEKVDILTREERKKAKKEDGVKRKTRTRVRLIPIWLRLILLVFGMVISMAIGAMIGYGVLGDGRPLDALKPSTWQHIIDLVEKDA</sequence>